<feature type="chain" id="PRO_5026994506" evidence="7">
    <location>
        <begin position="22"/>
        <end position="278"/>
    </location>
</feature>
<evidence type="ECO:0000256" key="3">
    <source>
        <dbReference type="ARBA" id="ARBA00023004"/>
    </source>
</evidence>
<feature type="signal peptide" evidence="7">
    <location>
        <begin position="1"/>
        <end position="21"/>
    </location>
</feature>
<dbReference type="InterPro" id="IPR024167">
    <property type="entry name" value="Cytochrome_c4-like"/>
</dbReference>
<feature type="domain" description="Cytochrome c" evidence="8">
    <location>
        <begin position="131"/>
        <end position="228"/>
    </location>
</feature>
<dbReference type="RefSeq" id="WP_155439719.1">
    <property type="nucleotide sequence ID" value="NZ_WNLA01000009.1"/>
</dbReference>
<comment type="caution">
    <text evidence="9">The sequence shown here is derived from an EMBL/GenBank/DDBJ whole genome shotgun (WGS) entry which is preliminary data.</text>
</comment>
<accession>A0A6L6Q133</accession>
<evidence type="ECO:0000259" key="8">
    <source>
        <dbReference type="PROSITE" id="PS51007"/>
    </source>
</evidence>
<dbReference type="GO" id="GO:0005506">
    <property type="term" value="F:iron ion binding"/>
    <property type="evidence" value="ECO:0007669"/>
    <property type="project" value="InterPro"/>
</dbReference>
<evidence type="ECO:0000313" key="10">
    <source>
        <dbReference type="Proteomes" id="UP000484015"/>
    </source>
</evidence>
<feature type="binding site" description="covalent" evidence="4">
    <location>
        <position position="48"/>
    </location>
    <ligand>
        <name>heme c</name>
        <dbReference type="ChEBI" id="CHEBI:61717"/>
        <label>1</label>
    </ligand>
</feature>
<feature type="compositionally biased region" description="Polar residues" evidence="6">
    <location>
        <begin position="260"/>
        <end position="271"/>
    </location>
</feature>
<keyword evidence="1 4" id="KW-0349">Heme</keyword>
<feature type="binding site" description="covalent" evidence="4">
    <location>
        <position position="159"/>
    </location>
    <ligand>
        <name>heme c</name>
        <dbReference type="ChEBI" id="CHEBI:61717"/>
        <label>2</label>
    </ligand>
</feature>
<organism evidence="9 10">
    <name type="scientific">Pseudoduganella ginsengisoli</name>
    <dbReference type="NCBI Taxonomy" id="1462440"/>
    <lineage>
        <taxon>Bacteria</taxon>
        <taxon>Pseudomonadati</taxon>
        <taxon>Pseudomonadota</taxon>
        <taxon>Betaproteobacteria</taxon>
        <taxon>Burkholderiales</taxon>
        <taxon>Oxalobacteraceae</taxon>
        <taxon>Telluria group</taxon>
        <taxon>Pseudoduganella</taxon>
    </lineage>
</organism>
<feature type="binding site" description="covalent" evidence="4">
    <location>
        <position position="162"/>
    </location>
    <ligand>
        <name>heme c</name>
        <dbReference type="ChEBI" id="CHEBI:61717"/>
        <label>2</label>
    </ligand>
</feature>
<dbReference type="SUPFAM" id="SSF46626">
    <property type="entry name" value="Cytochrome c"/>
    <property type="match status" value="2"/>
</dbReference>
<reference evidence="9 10" key="1">
    <citation type="submission" date="2019-11" db="EMBL/GenBank/DDBJ databases">
        <title>Type strains purchased from KCTC, JCM and DSMZ.</title>
        <authorList>
            <person name="Lu H."/>
        </authorList>
    </citation>
    <scope>NUCLEOTIDE SEQUENCE [LARGE SCALE GENOMIC DNA]</scope>
    <source>
        <strain evidence="9 10">KCTC 42409</strain>
    </source>
</reference>
<evidence type="ECO:0000256" key="1">
    <source>
        <dbReference type="ARBA" id="ARBA00022617"/>
    </source>
</evidence>
<protein>
    <submittedName>
        <fullName evidence="9">C-type cytochrome</fullName>
    </submittedName>
</protein>
<feature type="binding site" description="axial binding residue" evidence="5">
    <location>
        <position position="49"/>
    </location>
    <ligand>
        <name>heme c</name>
        <dbReference type="ChEBI" id="CHEBI:61717"/>
        <label>1</label>
    </ligand>
    <ligandPart>
        <name>Fe</name>
        <dbReference type="ChEBI" id="CHEBI:18248"/>
    </ligandPart>
</feature>
<dbReference type="InterPro" id="IPR036909">
    <property type="entry name" value="Cyt_c-like_dom_sf"/>
</dbReference>
<evidence type="ECO:0000256" key="4">
    <source>
        <dbReference type="PIRSR" id="PIRSR000005-1"/>
    </source>
</evidence>
<evidence type="ECO:0000256" key="7">
    <source>
        <dbReference type="SAM" id="SignalP"/>
    </source>
</evidence>
<dbReference type="PANTHER" id="PTHR33751">
    <property type="entry name" value="CBB3-TYPE CYTOCHROME C OXIDASE SUBUNIT FIXP"/>
    <property type="match status" value="1"/>
</dbReference>
<dbReference type="OrthoDB" id="9773456at2"/>
<feature type="region of interest" description="Disordered" evidence="6">
    <location>
        <begin position="251"/>
        <end position="278"/>
    </location>
</feature>
<dbReference type="Proteomes" id="UP000484015">
    <property type="component" value="Unassembled WGS sequence"/>
</dbReference>
<evidence type="ECO:0000256" key="2">
    <source>
        <dbReference type="ARBA" id="ARBA00022723"/>
    </source>
</evidence>
<sequence>MRKTILAACLAASMLLPQADAATAAAKPQELKALPDTMAQRVAACTACHTAGAKAEADIKANAQAAARGAVYFPRIAGKPAGYLYNQLRNFRDGRRKYAMMTYMTDQLSDAYLMEIAEYFASLHPPYPPPGDTSASAPMLERGRILARQGDPQKKVPACVACHGEQLTGVAPAIPGLIGLPRDYINAQFGAWRDKGRRAHAPDCMADIAARLSDEDIAAVSGWLAQQPADATILPAASMTRPLPIACGSAPDAANAAATGTHNKTAQQSAMPRTGGQP</sequence>
<evidence type="ECO:0000313" key="9">
    <source>
        <dbReference type="EMBL" id="MTW03340.1"/>
    </source>
</evidence>
<gene>
    <name evidence="9" type="ORF">GM668_14735</name>
</gene>
<dbReference type="GO" id="GO:0020037">
    <property type="term" value="F:heme binding"/>
    <property type="evidence" value="ECO:0007669"/>
    <property type="project" value="InterPro"/>
</dbReference>
<feature type="domain" description="Cytochrome c" evidence="8">
    <location>
        <begin position="23"/>
        <end position="124"/>
    </location>
</feature>
<evidence type="ECO:0000256" key="6">
    <source>
        <dbReference type="SAM" id="MobiDB-lite"/>
    </source>
</evidence>
<dbReference type="PROSITE" id="PS51007">
    <property type="entry name" value="CYTC"/>
    <property type="match status" value="2"/>
</dbReference>
<comment type="PTM">
    <text evidence="4">Binds 2 heme c groups covalently per subunit.</text>
</comment>
<dbReference type="Gene3D" id="1.10.760.10">
    <property type="entry name" value="Cytochrome c-like domain"/>
    <property type="match status" value="2"/>
</dbReference>
<dbReference type="InterPro" id="IPR009056">
    <property type="entry name" value="Cyt_c-like_dom"/>
</dbReference>
<keyword evidence="7" id="KW-0732">Signal</keyword>
<feature type="binding site" description="axial binding residue" evidence="5">
    <location>
        <position position="101"/>
    </location>
    <ligand>
        <name>heme c</name>
        <dbReference type="ChEBI" id="CHEBI:61717"/>
        <label>1</label>
    </ligand>
    <ligandPart>
        <name>Fe</name>
        <dbReference type="ChEBI" id="CHEBI:18248"/>
    </ligandPart>
</feature>
<dbReference type="InterPro" id="IPR050597">
    <property type="entry name" value="Cytochrome_c_Oxidase_Subunit"/>
</dbReference>
<dbReference type="PIRSF" id="PIRSF000005">
    <property type="entry name" value="Cytochrome_c4"/>
    <property type="match status" value="1"/>
</dbReference>
<feature type="binding site" description="covalent" evidence="4">
    <location>
        <position position="45"/>
    </location>
    <ligand>
        <name>heme c</name>
        <dbReference type="ChEBI" id="CHEBI:61717"/>
        <label>1</label>
    </ligand>
</feature>
<dbReference type="EMBL" id="WNLA01000009">
    <property type="protein sequence ID" value="MTW03340.1"/>
    <property type="molecule type" value="Genomic_DNA"/>
</dbReference>
<evidence type="ECO:0000256" key="5">
    <source>
        <dbReference type="PIRSR" id="PIRSR000005-2"/>
    </source>
</evidence>
<dbReference type="AlphaFoldDB" id="A0A6L6Q133"/>
<feature type="binding site" description="axial binding residue" evidence="5">
    <location>
        <position position="163"/>
    </location>
    <ligand>
        <name>heme c</name>
        <dbReference type="ChEBI" id="CHEBI:61717"/>
        <label>2</label>
    </ligand>
    <ligandPart>
        <name>Fe</name>
        <dbReference type="ChEBI" id="CHEBI:18248"/>
    </ligandPart>
</feature>
<name>A0A6L6Q133_9BURK</name>
<keyword evidence="2 5" id="KW-0479">Metal-binding</keyword>
<dbReference type="GO" id="GO:0009055">
    <property type="term" value="F:electron transfer activity"/>
    <property type="evidence" value="ECO:0007669"/>
    <property type="project" value="InterPro"/>
</dbReference>
<dbReference type="PANTHER" id="PTHR33751:SF11">
    <property type="entry name" value="BLL4483 PROTEIN"/>
    <property type="match status" value="1"/>
</dbReference>
<feature type="binding site" description="axial binding residue" evidence="5">
    <location>
        <position position="205"/>
    </location>
    <ligand>
        <name>heme c</name>
        <dbReference type="ChEBI" id="CHEBI:61717"/>
        <label>2</label>
    </ligand>
    <ligandPart>
        <name>Fe</name>
        <dbReference type="ChEBI" id="CHEBI:18248"/>
    </ligandPart>
</feature>
<keyword evidence="10" id="KW-1185">Reference proteome</keyword>
<proteinExistence type="predicted"/>
<keyword evidence="3 5" id="KW-0408">Iron</keyword>
<dbReference type="GO" id="GO:0042597">
    <property type="term" value="C:periplasmic space"/>
    <property type="evidence" value="ECO:0007669"/>
    <property type="project" value="InterPro"/>
</dbReference>